<keyword evidence="2" id="KW-0288">FMN</keyword>
<dbReference type="PIRSF" id="PIRSF000141">
    <property type="entry name" value="Anaerobic_G3P_dh"/>
    <property type="match status" value="1"/>
</dbReference>
<sequence>MTTVVIGAGIAGLTAAIRLREAGEPVILATKGIGGLQLSQGTIDVLGYAPDRLEKPLETIAENKFEKGTPEGDHPYSIIGGDAVREGVKFMMDQVGEGLLVGDVEKNVLLPSAIGAMRPTCIVQPSMMEGAIEPGKRYLVVGFKQMKDFFPEFVVGNLERQEIDGQPIKARTLILDFEVREGEVDSNALAFARALEDPVLLRKLADAIRPHVEDGEVVALPAVLGVNGEGVWKQFRELLGHPVFEIALQPPSVPGMRLNQKLTQRVKDLRVRLMLGAEVTGVKTDGKRVTHVITDSAGGGREIACDNVVLAGGGFESGALTLDSYGKIFERALGLPVTGGELPDLIHGNYWGEEQNLFKVGVAVDGEMKPLDRDGKVVYDNVRVIGGTIAGAKRWREKSGEGIALGSMIRATDSILGGK</sequence>
<dbReference type="GO" id="GO:0004368">
    <property type="term" value="F:glycerol-3-phosphate dehydrogenase (quinone) activity"/>
    <property type="evidence" value="ECO:0007669"/>
    <property type="project" value="InterPro"/>
</dbReference>
<keyword evidence="1" id="KW-0285">Flavoprotein</keyword>
<keyword evidence="6" id="KW-1185">Reference proteome</keyword>
<dbReference type="RefSeq" id="WP_016444743.1">
    <property type="nucleotide sequence ID" value="NZ_KE150266.1"/>
</dbReference>
<reference evidence="5 6" key="1">
    <citation type="submission" date="2013-05" db="EMBL/GenBank/DDBJ databases">
        <title>The Genome Sequence of Actinomyces europaeus ACS-120-V-COL10B.</title>
        <authorList>
            <consortium name="The Broad Institute Genomics Platform"/>
            <person name="Earl A."/>
            <person name="Ward D."/>
            <person name="Feldgarden M."/>
            <person name="Gevers D."/>
            <person name="Saerens B."/>
            <person name="Vaneechoutte M."/>
            <person name="Walker B."/>
            <person name="Young S."/>
            <person name="Zeng Q."/>
            <person name="Gargeya S."/>
            <person name="Fitzgerald M."/>
            <person name="Haas B."/>
            <person name="Abouelleil A."/>
            <person name="Allen A.W."/>
            <person name="Alvarado L."/>
            <person name="Arachchi H.M."/>
            <person name="Berlin A.M."/>
            <person name="Chapman S.B."/>
            <person name="Gainer-Dewar J."/>
            <person name="Goldberg J."/>
            <person name="Griggs A."/>
            <person name="Gujja S."/>
            <person name="Hansen M."/>
            <person name="Howarth C."/>
            <person name="Imamovic A."/>
            <person name="Ireland A."/>
            <person name="Larimer J."/>
            <person name="McCowan C."/>
            <person name="Murphy C."/>
            <person name="Pearson M."/>
            <person name="Poon T.W."/>
            <person name="Priest M."/>
            <person name="Roberts A."/>
            <person name="Saif S."/>
            <person name="Shea T."/>
            <person name="Sisk P."/>
            <person name="Sykes S."/>
            <person name="Wortman J."/>
            <person name="Nusbaum C."/>
            <person name="Birren B."/>
        </authorList>
    </citation>
    <scope>NUCLEOTIDE SEQUENCE [LARGE SCALE GENOMIC DNA]</scope>
    <source>
        <strain evidence="5 6">ACS-120-V-Col10b</strain>
    </source>
</reference>
<accession>A0A9W5RFQ3</accession>
<dbReference type="Pfam" id="PF00890">
    <property type="entry name" value="FAD_binding_2"/>
    <property type="match status" value="1"/>
</dbReference>
<evidence type="ECO:0000256" key="2">
    <source>
        <dbReference type="ARBA" id="ARBA00022643"/>
    </source>
</evidence>
<dbReference type="Proteomes" id="UP000014387">
    <property type="component" value="Unassembled WGS sequence"/>
</dbReference>
<evidence type="ECO:0000259" key="4">
    <source>
        <dbReference type="Pfam" id="PF00890"/>
    </source>
</evidence>
<dbReference type="InterPro" id="IPR036188">
    <property type="entry name" value="FAD/NAD-bd_sf"/>
</dbReference>
<feature type="domain" description="FAD-dependent oxidoreductase 2 FAD-binding" evidence="4">
    <location>
        <begin position="3"/>
        <end position="402"/>
    </location>
</feature>
<evidence type="ECO:0000313" key="5">
    <source>
        <dbReference type="EMBL" id="EPD31633.1"/>
    </source>
</evidence>
<name>A0A9W5RFQ3_9ACTO</name>
<dbReference type="AlphaFoldDB" id="A0A9W5RFQ3"/>
<dbReference type="NCBIfam" id="TIGR03378">
    <property type="entry name" value="glycerol3P_GlpB"/>
    <property type="match status" value="1"/>
</dbReference>
<dbReference type="NCBIfam" id="NF003724">
    <property type="entry name" value="PRK05329.2-3"/>
    <property type="match status" value="1"/>
</dbReference>
<dbReference type="EMBL" id="AGWN01000001">
    <property type="protein sequence ID" value="EPD31633.1"/>
    <property type="molecule type" value="Genomic_DNA"/>
</dbReference>
<evidence type="ECO:0000256" key="3">
    <source>
        <dbReference type="ARBA" id="ARBA00023002"/>
    </source>
</evidence>
<dbReference type="SUPFAM" id="SSF51905">
    <property type="entry name" value="FAD/NAD(P)-binding domain"/>
    <property type="match status" value="1"/>
</dbReference>
<dbReference type="InterPro" id="IPR050315">
    <property type="entry name" value="FAD-oxidoreductase_2"/>
</dbReference>
<dbReference type="GO" id="GO:0009331">
    <property type="term" value="C:glycerol-3-phosphate dehydrogenase (FAD) complex"/>
    <property type="evidence" value="ECO:0007669"/>
    <property type="project" value="InterPro"/>
</dbReference>
<dbReference type="OrthoDB" id="140595at2"/>
<organism evidence="5 6">
    <name type="scientific">Gleimia europaea ACS-120-V-Col10b</name>
    <dbReference type="NCBI Taxonomy" id="883069"/>
    <lineage>
        <taxon>Bacteria</taxon>
        <taxon>Bacillati</taxon>
        <taxon>Actinomycetota</taxon>
        <taxon>Actinomycetes</taxon>
        <taxon>Actinomycetales</taxon>
        <taxon>Actinomycetaceae</taxon>
        <taxon>Gleimia</taxon>
    </lineage>
</organism>
<proteinExistence type="predicted"/>
<dbReference type="InterPro" id="IPR009158">
    <property type="entry name" value="G3P_DH_GlpB_su"/>
</dbReference>
<evidence type="ECO:0000256" key="1">
    <source>
        <dbReference type="ARBA" id="ARBA00022630"/>
    </source>
</evidence>
<gene>
    <name evidence="5" type="ORF">HMPREF9238_01410</name>
</gene>
<keyword evidence="3" id="KW-0560">Oxidoreductase</keyword>
<dbReference type="InterPro" id="IPR003953">
    <property type="entry name" value="FAD-dep_OxRdtase_2_FAD-bd"/>
</dbReference>
<dbReference type="Gene3D" id="3.50.50.60">
    <property type="entry name" value="FAD/NAD(P)-binding domain"/>
    <property type="match status" value="2"/>
</dbReference>
<evidence type="ECO:0000313" key="6">
    <source>
        <dbReference type="Proteomes" id="UP000014387"/>
    </source>
</evidence>
<comment type="caution">
    <text evidence="5">The sequence shown here is derived from an EMBL/GenBank/DDBJ whole genome shotgun (WGS) entry which is preliminary data.</text>
</comment>
<protein>
    <submittedName>
        <fullName evidence="5">Glycerol-3-phosphate dehydrogenase, anaerobic, B subunit</fullName>
    </submittedName>
</protein>
<dbReference type="PANTHER" id="PTHR43400">
    <property type="entry name" value="FUMARATE REDUCTASE"/>
    <property type="match status" value="1"/>
</dbReference>